<keyword evidence="1" id="KW-0472">Membrane</keyword>
<gene>
    <name evidence="2" type="ORF">KAM348_04320</name>
</gene>
<evidence type="ECO:0000313" key="2">
    <source>
        <dbReference type="EMBL" id="GJA53009.1"/>
    </source>
</evidence>
<reference evidence="2" key="1">
    <citation type="submission" date="2021-07" db="EMBL/GenBank/DDBJ databases">
        <title>Draft genome sequence of carbapenem-resistant Aeromonas spp. in Japan.</title>
        <authorList>
            <person name="Maehana S."/>
            <person name="Suzuki M."/>
            <person name="Kitasato H."/>
        </authorList>
    </citation>
    <scope>NUCLEOTIDE SEQUENCE</scope>
    <source>
        <strain evidence="2">KAM348</strain>
    </source>
</reference>
<keyword evidence="1" id="KW-1133">Transmembrane helix</keyword>
<comment type="caution">
    <text evidence="2">The sequence shown here is derived from an EMBL/GenBank/DDBJ whole genome shotgun (WGS) entry which is preliminary data.</text>
</comment>
<dbReference type="AlphaFoldDB" id="A0AAI9P8P6"/>
<feature type="transmembrane region" description="Helical" evidence="1">
    <location>
        <begin position="31"/>
        <end position="50"/>
    </location>
</feature>
<dbReference type="EMBL" id="BPNL01000003">
    <property type="protein sequence ID" value="GJA53009.1"/>
    <property type="molecule type" value="Genomic_DNA"/>
</dbReference>
<evidence type="ECO:0000313" key="3">
    <source>
        <dbReference type="Proteomes" id="UP000887009"/>
    </source>
</evidence>
<protein>
    <submittedName>
        <fullName evidence="2">Uncharacterized protein</fullName>
    </submittedName>
</protein>
<proteinExistence type="predicted"/>
<feature type="transmembrane region" description="Helical" evidence="1">
    <location>
        <begin position="86"/>
        <end position="107"/>
    </location>
</feature>
<organism evidence="2 3">
    <name type="scientific">Aeromonas caviae</name>
    <name type="common">Aeromonas punctata</name>
    <dbReference type="NCBI Taxonomy" id="648"/>
    <lineage>
        <taxon>Bacteria</taxon>
        <taxon>Pseudomonadati</taxon>
        <taxon>Pseudomonadota</taxon>
        <taxon>Gammaproteobacteria</taxon>
        <taxon>Aeromonadales</taxon>
        <taxon>Aeromonadaceae</taxon>
        <taxon>Aeromonas</taxon>
    </lineage>
</organism>
<name>A0AAI9P8P6_AERCA</name>
<keyword evidence="1" id="KW-0812">Transmembrane</keyword>
<dbReference type="Proteomes" id="UP000887009">
    <property type="component" value="Unassembled WGS sequence"/>
</dbReference>
<accession>A0AAI9P8P6</accession>
<sequence>MIMMLLVVGLVAGSYLLSGWGRFAERRFVCGSFLMLLYLALYYLFPSDLVGSSIHQGRLGQYLPVLSYAAILFGEAIFPFDKGRYIPWVGVGGLIAASLYHLVFFAIQ</sequence>
<feature type="transmembrane region" description="Helical" evidence="1">
    <location>
        <begin position="62"/>
        <end position="80"/>
    </location>
</feature>
<evidence type="ECO:0000256" key="1">
    <source>
        <dbReference type="SAM" id="Phobius"/>
    </source>
</evidence>